<dbReference type="KEGG" id="aori:SD37_40690"/>
<gene>
    <name evidence="2" type="ORF">SD37_40690</name>
</gene>
<reference evidence="2 3" key="1">
    <citation type="journal article" date="2015" name="Genome Announc.">
        <title>Draft Genome Sequence of Norvancomycin-Producing Strain Amycolatopsis orientalis CPCC200066.</title>
        <authorList>
            <person name="Lei X."/>
            <person name="Yuan F."/>
            <person name="Shi Y."/>
            <person name="Li X."/>
            <person name="Wang L."/>
            <person name="Hong B."/>
        </authorList>
    </citation>
    <scope>NUCLEOTIDE SEQUENCE [LARGE SCALE GENOMIC DNA]</scope>
    <source>
        <strain evidence="2 3">B-37</strain>
    </source>
</reference>
<evidence type="ECO:0000313" key="3">
    <source>
        <dbReference type="Proteomes" id="UP000093695"/>
    </source>
</evidence>
<organism evidence="2 3">
    <name type="scientific">Amycolatopsis orientalis</name>
    <name type="common">Nocardia orientalis</name>
    <dbReference type="NCBI Taxonomy" id="31958"/>
    <lineage>
        <taxon>Bacteria</taxon>
        <taxon>Bacillati</taxon>
        <taxon>Actinomycetota</taxon>
        <taxon>Actinomycetes</taxon>
        <taxon>Pseudonocardiales</taxon>
        <taxon>Pseudonocardiaceae</taxon>
        <taxon>Amycolatopsis</taxon>
    </lineage>
</organism>
<dbReference type="AlphaFoldDB" id="A0A193C9Z9"/>
<proteinExistence type="predicted"/>
<feature type="transmembrane region" description="Helical" evidence="1">
    <location>
        <begin position="144"/>
        <end position="168"/>
    </location>
</feature>
<accession>A0A193C9Z9</accession>
<sequence>MDIGEVAGHAVDAVARQLTTGAERAGSAAVDQVYRLLSQRLRRTSWGARVLDGLERDPGSPERRQQTVEAVVAEARQDPSFFTQLDRLTQGIFVQGAGARYSSRVSQVDRSRHYDQSGDQRDIRISGSNNRVKMKKYHIGSVRFGTGGLVSGIAVLVVALGGGGAAIYGSQKAEPKVAEAVGKWHRDGAKIGPATEDPYDLSVDGDGRFTFTFGAKIDMPPAPKQEMHVKCAGTVTTAGDHLSLRASSGGCADMTAKPVDGGKALEIGGLAKDGQPVTLAKAG</sequence>
<evidence type="ECO:0000256" key="1">
    <source>
        <dbReference type="SAM" id="Phobius"/>
    </source>
</evidence>
<evidence type="ECO:0000313" key="2">
    <source>
        <dbReference type="EMBL" id="ANN21274.1"/>
    </source>
</evidence>
<keyword evidence="1" id="KW-0472">Membrane</keyword>
<keyword evidence="1" id="KW-0812">Transmembrane</keyword>
<dbReference type="RefSeq" id="WP_044849684.1">
    <property type="nucleotide sequence ID" value="NZ_CP016174.1"/>
</dbReference>
<dbReference type="STRING" id="31958.SD37_40690"/>
<dbReference type="EMBL" id="CP016174">
    <property type="protein sequence ID" value="ANN21274.1"/>
    <property type="molecule type" value="Genomic_DNA"/>
</dbReference>
<dbReference type="Proteomes" id="UP000093695">
    <property type="component" value="Chromosome"/>
</dbReference>
<keyword evidence="1" id="KW-1133">Transmembrane helix</keyword>
<name>A0A193C9Z9_AMYOR</name>
<protein>
    <submittedName>
        <fullName evidence="2">Uncharacterized protein</fullName>
    </submittedName>
</protein>
<keyword evidence="3" id="KW-1185">Reference proteome</keyword>